<sequence length="51" mass="5818">MTLTPFRIDVPQSEIDALHPRLDLVRWPDELPGVGWEYGVAEGSLRELADR</sequence>
<reference evidence="2 3" key="1">
    <citation type="submission" date="2019-02" db="EMBL/GenBank/DDBJ databases">
        <title>Sequencing the genomes of 1000 actinobacteria strains.</title>
        <authorList>
            <person name="Klenk H.-P."/>
        </authorList>
    </citation>
    <scope>NUCLEOTIDE SEQUENCE [LARGE SCALE GENOMIC DNA]</scope>
    <source>
        <strain evidence="2 3">DSM 45779</strain>
    </source>
</reference>
<dbReference type="InterPro" id="IPR010497">
    <property type="entry name" value="Epoxide_hydro_N"/>
</dbReference>
<organism evidence="2 3">
    <name type="scientific">Pseudonocardia sediminis</name>
    <dbReference type="NCBI Taxonomy" id="1397368"/>
    <lineage>
        <taxon>Bacteria</taxon>
        <taxon>Bacillati</taxon>
        <taxon>Actinomycetota</taxon>
        <taxon>Actinomycetes</taxon>
        <taxon>Pseudonocardiales</taxon>
        <taxon>Pseudonocardiaceae</taxon>
        <taxon>Pseudonocardia</taxon>
    </lineage>
</organism>
<dbReference type="GO" id="GO:0016787">
    <property type="term" value="F:hydrolase activity"/>
    <property type="evidence" value="ECO:0007669"/>
    <property type="project" value="UniProtKB-KW"/>
</dbReference>
<protein>
    <submittedName>
        <fullName evidence="2">Epoxide hydrolase-like protein</fullName>
    </submittedName>
</protein>
<dbReference type="Gene3D" id="3.40.50.1820">
    <property type="entry name" value="alpha/beta hydrolase"/>
    <property type="match status" value="1"/>
</dbReference>
<gene>
    <name evidence="2" type="ORF">EV383_2928</name>
</gene>
<evidence type="ECO:0000259" key="1">
    <source>
        <dbReference type="Pfam" id="PF06441"/>
    </source>
</evidence>
<comment type="caution">
    <text evidence="2">The sequence shown here is derived from an EMBL/GenBank/DDBJ whole genome shotgun (WGS) entry which is preliminary data.</text>
</comment>
<dbReference type="SUPFAM" id="SSF53474">
    <property type="entry name" value="alpha/beta-Hydrolases"/>
    <property type="match status" value="1"/>
</dbReference>
<dbReference type="AlphaFoldDB" id="A0A4V2FQT8"/>
<proteinExistence type="predicted"/>
<dbReference type="InterPro" id="IPR029058">
    <property type="entry name" value="AB_hydrolase_fold"/>
</dbReference>
<evidence type="ECO:0000313" key="2">
    <source>
        <dbReference type="EMBL" id="RZT86040.1"/>
    </source>
</evidence>
<dbReference type="EMBL" id="SHKL01000001">
    <property type="protein sequence ID" value="RZT86040.1"/>
    <property type="molecule type" value="Genomic_DNA"/>
</dbReference>
<dbReference type="Proteomes" id="UP000291591">
    <property type="component" value="Unassembled WGS sequence"/>
</dbReference>
<feature type="domain" description="Epoxide hydrolase N-terminal" evidence="1">
    <location>
        <begin position="4"/>
        <end position="50"/>
    </location>
</feature>
<keyword evidence="3" id="KW-1185">Reference proteome</keyword>
<keyword evidence="2" id="KW-0378">Hydrolase</keyword>
<dbReference type="Pfam" id="PF06441">
    <property type="entry name" value="EHN"/>
    <property type="match status" value="1"/>
</dbReference>
<name>A0A4V2FQT8_PSEST</name>
<accession>A0A4V2FQT8</accession>
<evidence type="ECO:0000313" key="3">
    <source>
        <dbReference type="Proteomes" id="UP000291591"/>
    </source>
</evidence>
<dbReference type="RefSeq" id="WP_165438351.1">
    <property type="nucleotide sequence ID" value="NZ_SHKL01000001.1"/>
</dbReference>